<dbReference type="GO" id="GO:0005886">
    <property type="term" value="C:plasma membrane"/>
    <property type="evidence" value="ECO:0007669"/>
    <property type="project" value="UniProtKB-SubCell"/>
</dbReference>
<feature type="transmembrane region" description="Helical" evidence="8">
    <location>
        <begin position="84"/>
        <end position="103"/>
    </location>
</feature>
<dbReference type="STRING" id="1793963.AXI58_07300"/>
<dbReference type="RefSeq" id="WP_061520166.1">
    <property type="nucleotide sequence ID" value="NZ_JARLZY010000002.1"/>
</dbReference>
<name>A0A150FB80_9BACI</name>
<evidence type="ECO:0000313" key="9">
    <source>
        <dbReference type="EMBL" id="KXZ22579.1"/>
    </source>
</evidence>
<protein>
    <submittedName>
        <fullName evidence="9">Multidrug resistance protein SMR</fullName>
    </submittedName>
</protein>
<proteinExistence type="inferred from homology"/>
<dbReference type="SUPFAM" id="SSF103481">
    <property type="entry name" value="Multidrug resistance efflux transporter EmrE"/>
    <property type="match status" value="1"/>
</dbReference>
<keyword evidence="10" id="KW-1185">Reference proteome</keyword>
<evidence type="ECO:0000256" key="3">
    <source>
        <dbReference type="ARBA" id="ARBA00022475"/>
    </source>
</evidence>
<evidence type="ECO:0000256" key="5">
    <source>
        <dbReference type="ARBA" id="ARBA00022989"/>
    </source>
</evidence>
<keyword evidence="4 7" id="KW-0812">Transmembrane</keyword>
<keyword evidence="5 8" id="KW-1133">Transmembrane helix</keyword>
<keyword evidence="3" id="KW-1003">Cell membrane</keyword>
<dbReference type="FunFam" id="1.10.3730.20:FF:000001">
    <property type="entry name" value="Quaternary ammonium compound resistance transporter SugE"/>
    <property type="match status" value="1"/>
</dbReference>
<evidence type="ECO:0000313" key="10">
    <source>
        <dbReference type="Proteomes" id="UP000075430"/>
    </source>
</evidence>
<dbReference type="InterPro" id="IPR037185">
    <property type="entry name" value="EmrE-like"/>
</dbReference>
<sequence>MAWLYLILAGAFEVVGVTGMNKVVKDKNLQSYIVLFMGFIISFGFLSLAMKTLPMGISYAVWTGIGTVGGVIIGMLFYGESKDWKRILFIGAILVAVVGLKLTS</sequence>
<keyword evidence="6 8" id="KW-0472">Membrane</keyword>
<evidence type="ECO:0000256" key="4">
    <source>
        <dbReference type="ARBA" id="ARBA00022692"/>
    </source>
</evidence>
<dbReference type="PANTHER" id="PTHR30561:SF0">
    <property type="entry name" value="GUANIDINIUM EXPORTER"/>
    <property type="match status" value="1"/>
</dbReference>
<dbReference type="InterPro" id="IPR000390">
    <property type="entry name" value="Small_drug/metabolite_transptr"/>
</dbReference>
<dbReference type="OrthoDB" id="21828at2"/>
<feature type="transmembrane region" description="Helical" evidence="8">
    <location>
        <begin position="57"/>
        <end position="78"/>
    </location>
</feature>
<evidence type="ECO:0000256" key="1">
    <source>
        <dbReference type="ARBA" id="ARBA00004651"/>
    </source>
</evidence>
<evidence type="ECO:0000256" key="7">
    <source>
        <dbReference type="RuleBase" id="RU003942"/>
    </source>
</evidence>
<gene>
    <name evidence="9" type="ORF">AXI58_07300</name>
</gene>
<comment type="similarity">
    <text evidence="7">Belongs to the drug/metabolite transporter (DMT) superfamily. Small multidrug resistance (SMR) (TC 2.A.7.1) family.</text>
</comment>
<reference evidence="10" key="1">
    <citation type="submission" date="2016-02" db="EMBL/GenBank/DDBJ databases">
        <authorList>
            <person name="Dunlap C."/>
        </authorList>
    </citation>
    <scope>NUCLEOTIDE SEQUENCE [LARGE SCALE GENOMIC DNA]</scope>
    <source>
        <strain evidence="10">NRRL B-41092</strain>
    </source>
</reference>
<comment type="caution">
    <text evidence="9">The sequence shown here is derived from an EMBL/GenBank/DDBJ whole genome shotgun (WGS) entry which is preliminary data.</text>
</comment>
<dbReference type="PANTHER" id="PTHR30561">
    <property type="entry name" value="SMR FAMILY PROTON-DEPENDENT DRUG EFFLUX TRANSPORTER SUGE"/>
    <property type="match status" value="1"/>
</dbReference>
<feature type="transmembrane region" description="Helical" evidence="8">
    <location>
        <begin position="32"/>
        <end position="50"/>
    </location>
</feature>
<dbReference type="EMBL" id="LSBA01000004">
    <property type="protein sequence ID" value="KXZ22579.1"/>
    <property type="molecule type" value="Genomic_DNA"/>
</dbReference>
<dbReference type="AlphaFoldDB" id="A0A150FB80"/>
<dbReference type="InterPro" id="IPR045324">
    <property type="entry name" value="Small_multidrug_res"/>
</dbReference>
<evidence type="ECO:0000256" key="6">
    <source>
        <dbReference type="ARBA" id="ARBA00023136"/>
    </source>
</evidence>
<dbReference type="Proteomes" id="UP000075430">
    <property type="component" value="Unassembled WGS sequence"/>
</dbReference>
<keyword evidence="2" id="KW-0813">Transport</keyword>
<accession>A0A150FB80</accession>
<dbReference type="GO" id="GO:0022857">
    <property type="term" value="F:transmembrane transporter activity"/>
    <property type="evidence" value="ECO:0007669"/>
    <property type="project" value="InterPro"/>
</dbReference>
<comment type="subcellular location">
    <subcellularLocation>
        <location evidence="1 7">Cell membrane</location>
        <topology evidence="1 7">Multi-pass membrane protein</topology>
    </subcellularLocation>
</comment>
<evidence type="ECO:0000256" key="8">
    <source>
        <dbReference type="SAM" id="Phobius"/>
    </source>
</evidence>
<evidence type="ECO:0000256" key="2">
    <source>
        <dbReference type="ARBA" id="ARBA00022448"/>
    </source>
</evidence>
<organism evidence="9 10">
    <name type="scientific">Bacillus nakamurai</name>
    <dbReference type="NCBI Taxonomy" id="1793963"/>
    <lineage>
        <taxon>Bacteria</taxon>
        <taxon>Bacillati</taxon>
        <taxon>Bacillota</taxon>
        <taxon>Bacilli</taxon>
        <taxon>Bacillales</taxon>
        <taxon>Bacillaceae</taxon>
        <taxon>Bacillus</taxon>
    </lineage>
</organism>
<dbReference type="Gene3D" id="1.10.3730.20">
    <property type="match status" value="1"/>
</dbReference>
<dbReference type="Pfam" id="PF00893">
    <property type="entry name" value="Multi_Drug_Res"/>
    <property type="match status" value="1"/>
</dbReference>